<evidence type="ECO:0000256" key="1">
    <source>
        <dbReference type="SAM" id="Phobius"/>
    </source>
</evidence>
<feature type="transmembrane region" description="Helical" evidence="1">
    <location>
        <begin position="31"/>
        <end position="51"/>
    </location>
</feature>
<keyword evidence="1" id="KW-0472">Membrane</keyword>
<dbReference type="AlphaFoldDB" id="A0A2N9JKM2"/>
<dbReference type="Proteomes" id="UP000238164">
    <property type="component" value="Chromosome 1"/>
</dbReference>
<feature type="domain" description="DUF7973" evidence="2">
    <location>
        <begin position="12"/>
        <end position="327"/>
    </location>
</feature>
<keyword evidence="1" id="KW-0812">Transmembrane</keyword>
<feature type="transmembrane region" description="Helical" evidence="1">
    <location>
        <begin position="247"/>
        <end position="265"/>
    </location>
</feature>
<evidence type="ECO:0000313" key="4">
    <source>
        <dbReference type="Proteomes" id="UP000238164"/>
    </source>
</evidence>
<keyword evidence="4" id="KW-1185">Reference proteome</keyword>
<dbReference type="KEGG" id="mgg:MPLG2_3112"/>
<organism evidence="3 4">
    <name type="scientific">Micropruina glycogenica</name>
    <dbReference type="NCBI Taxonomy" id="75385"/>
    <lineage>
        <taxon>Bacteria</taxon>
        <taxon>Bacillati</taxon>
        <taxon>Actinomycetota</taxon>
        <taxon>Actinomycetes</taxon>
        <taxon>Propionibacteriales</taxon>
        <taxon>Nocardioidaceae</taxon>
        <taxon>Micropruina</taxon>
    </lineage>
</organism>
<feature type="transmembrane region" description="Helical" evidence="1">
    <location>
        <begin position="6"/>
        <end position="24"/>
    </location>
</feature>
<evidence type="ECO:0000259" key="2">
    <source>
        <dbReference type="Pfam" id="PF25928"/>
    </source>
</evidence>
<reference evidence="3 4" key="1">
    <citation type="submission" date="2018-02" db="EMBL/GenBank/DDBJ databases">
        <authorList>
            <person name="Cohen D.B."/>
            <person name="Kent A.D."/>
        </authorList>
    </citation>
    <scope>NUCLEOTIDE SEQUENCE [LARGE SCALE GENOMIC DNA]</scope>
    <source>
        <strain evidence="3">1</strain>
    </source>
</reference>
<dbReference type="EMBL" id="LT985188">
    <property type="protein sequence ID" value="SPD88142.1"/>
    <property type="molecule type" value="Genomic_DNA"/>
</dbReference>
<feature type="transmembrane region" description="Helical" evidence="1">
    <location>
        <begin position="102"/>
        <end position="125"/>
    </location>
</feature>
<dbReference type="RefSeq" id="WP_105186712.1">
    <property type="nucleotide sequence ID" value="NZ_BAAAGO010000006.1"/>
</dbReference>
<feature type="transmembrane region" description="Helical" evidence="1">
    <location>
        <begin position="216"/>
        <end position="235"/>
    </location>
</feature>
<name>A0A2N9JKM2_9ACTN</name>
<keyword evidence="1" id="KW-1133">Transmembrane helix</keyword>
<accession>A0A2N9JKM2</accession>
<sequence length="332" mass="35175">MFTSDIAIFLLGLIAAIFGGYFGAAIGGNFAFTLTGFMILFSWGIFAVGGSDIGFNYVAFGPVMGPHITFAAGVAGAAYAMHKGLIESGRDASSPLARLGRLDVLLVGAAFGAFGYLFNIGLSFIPWFGSHIDTVALTVFTSNVLARLIWGNGLLSPQNYNKDATSFMKKIAPNDTYFWLRYQEKPGQYLPLGFFAGGMAAAVSIMLAHYVQGGSAWAQTLPFAISAIIIGFLILGAEMPVQHHITIIGGLAAVKFMPVLAGAGFEWNATWTSATWMVAIGAVLIGCVFGMISAFLGEFQSQLFHQRGTTHVDPPAAAIWVSTLLVLTLSGN</sequence>
<feature type="transmembrane region" description="Helical" evidence="1">
    <location>
        <begin position="189"/>
        <end position="210"/>
    </location>
</feature>
<feature type="transmembrane region" description="Helical" evidence="1">
    <location>
        <begin position="277"/>
        <end position="297"/>
    </location>
</feature>
<dbReference type="OrthoDB" id="4484645at2"/>
<protein>
    <recommendedName>
        <fullName evidence="2">DUF7973 domain-containing protein</fullName>
    </recommendedName>
</protein>
<gene>
    <name evidence="3" type="ORF">MPLG2_3112</name>
</gene>
<evidence type="ECO:0000313" key="3">
    <source>
        <dbReference type="EMBL" id="SPD88142.1"/>
    </source>
</evidence>
<dbReference type="InterPro" id="IPR058279">
    <property type="entry name" value="DUF7973"/>
</dbReference>
<feature type="transmembrane region" description="Helical" evidence="1">
    <location>
        <begin position="57"/>
        <end position="81"/>
    </location>
</feature>
<proteinExistence type="predicted"/>
<dbReference type="Pfam" id="PF25928">
    <property type="entry name" value="DUF7973"/>
    <property type="match status" value="1"/>
</dbReference>